<dbReference type="Proteomes" id="UP000799118">
    <property type="component" value="Unassembled WGS sequence"/>
</dbReference>
<dbReference type="EMBL" id="ML769783">
    <property type="protein sequence ID" value="KAE9387732.1"/>
    <property type="molecule type" value="Genomic_DNA"/>
</dbReference>
<name>A0A6A4GPL7_9AGAR</name>
<gene>
    <name evidence="1" type="ORF">BT96DRAFT_927444</name>
</gene>
<dbReference type="AlphaFoldDB" id="A0A6A4GPL7"/>
<evidence type="ECO:0000313" key="1">
    <source>
        <dbReference type="EMBL" id="KAE9387732.1"/>
    </source>
</evidence>
<evidence type="ECO:0000313" key="2">
    <source>
        <dbReference type="Proteomes" id="UP000799118"/>
    </source>
</evidence>
<sequence>MNAIVNLFSTMGSELSTAPSLPRYRSPSRLSGYKYWLGHLLGIRRQVRVQIAIASSLENRKSA</sequence>
<keyword evidence="2" id="KW-1185">Reference proteome</keyword>
<organism evidence="1 2">
    <name type="scientific">Gymnopus androsaceus JB14</name>
    <dbReference type="NCBI Taxonomy" id="1447944"/>
    <lineage>
        <taxon>Eukaryota</taxon>
        <taxon>Fungi</taxon>
        <taxon>Dikarya</taxon>
        <taxon>Basidiomycota</taxon>
        <taxon>Agaricomycotina</taxon>
        <taxon>Agaricomycetes</taxon>
        <taxon>Agaricomycetidae</taxon>
        <taxon>Agaricales</taxon>
        <taxon>Marasmiineae</taxon>
        <taxon>Omphalotaceae</taxon>
        <taxon>Gymnopus</taxon>
    </lineage>
</organism>
<reference evidence="1" key="1">
    <citation type="journal article" date="2019" name="Environ. Microbiol.">
        <title>Fungal ecological strategies reflected in gene transcription - a case study of two litter decomposers.</title>
        <authorList>
            <person name="Barbi F."/>
            <person name="Kohler A."/>
            <person name="Barry K."/>
            <person name="Baskaran P."/>
            <person name="Daum C."/>
            <person name="Fauchery L."/>
            <person name="Ihrmark K."/>
            <person name="Kuo A."/>
            <person name="LaButti K."/>
            <person name="Lipzen A."/>
            <person name="Morin E."/>
            <person name="Grigoriev I.V."/>
            <person name="Henrissat B."/>
            <person name="Lindahl B."/>
            <person name="Martin F."/>
        </authorList>
    </citation>
    <scope>NUCLEOTIDE SEQUENCE</scope>
    <source>
        <strain evidence="1">JB14</strain>
    </source>
</reference>
<protein>
    <submittedName>
        <fullName evidence="1">Uncharacterized protein</fullName>
    </submittedName>
</protein>
<proteinExistence type="predicted"/>
<accession>A0A6A4GPL7</accession>